<proteinExistence type="predicted"/>
<dbReference type="InterPro" id="IPR047766">
    <property type="entry name" value="PxxKW_fam"/>
</dbReference>
<dbReference type="NCBIfam" id="NF038144">
    <property type="entry name" value="PxxKW"/>
    <property type="match status" value="1"/>
</dbReference>
<dbReference type="OrthoDB" id="5387471at2"/>
<protein>
    <submittedName>
        <fullName evidence="1">Uncharacterized protein</fullName>
    </submittedName>
</protein>
<dbReference type="Pfam" id="PF20657">
    <property type="entry name" value="DUF6811"/>
    <property type="match status" value="1"/>
</dbReference>
<sequence>MSAKAVSFADAKMTEEGMLFNGFVCQPVVEQCEGCERTGEFEGQTYCKSYAQPAAKWSLGACNFATHVKATVDKSGNVKINPLKASKRAARGR</sequence>
<accession>A0A1N6I5K1</accession>
<name>A0A1N6I5K1_9BACT</name>
<dbReference type="Proteomes" id="UP000184694">
    <property type="component" value="Unassembled WGS sequence"/>
</dbReference>
<gene>
    <name evidence="1" type="ORF">SAMN02745161_2432</name>
</gene>
<dbReference type="EMBL" id="FSRG01000006">
    <property type="protein sequence ID" value="SIO27317.1"/>
    <property type="molecule type" value="Genomic_DNA"/>
</dbReference>
<dbReference type="AlphaFoldDB" id="A0A1N6I5K1"/>
<dbReference type="STRING" id="1121457.SAMN02745161_2432"/>
<evidence type="ECO:0000313" key="1">
    <source>
        <dbReference type="EMBL" id="SIO27317.1"/>
    </source>
</evidence>
<organism evidence="1 2">
    <name type="scientific">Halodesulfovibrio marinisediminis DSM 17456</name>
    <dbReference type="NCBI Taxonomy" id="1121457"/>
    <lineage>
        <taxon>Bacteria</taxon>
        <taxon>Pseudomonadati</taxon>
        <taxon>Thermodesulfobacteriota</taxon>
        <taxon>Desulfovibrionia</taxon>
        <taxon>Desulfovibrionales</taxon>
        <taxon>Desulfovibrionaceae</taxon>
        <taxon>Halodesulfovibrio</taxon>
    </lineage>
</organism>
<reference evidence="2" key="1">
    <citation type="submission" date="2016-11" db="EMBL/GenBank/DDBJ databases">
        <authorList>
            <person name="Varghese N."/>
            <person name="Submissions S."/>
        </authorList>
    </citation>
    <scope>NUCLEOTIDE SEQUENCE [LARGE SCALE GENOMIC DNA]</scope>
    <source>
        <strain evidence="2">DSM 17456</strain>
    </source>
</reference>
<dbReference type="RefSeq" id="WP_074217207.1">
    <property type="nucleotide sequence ID" value="NZ_FSRG01000006.1"/>
</dbReference>
<evidence type="ECO:0000313" key="2">
    <source>
        <dbReference type="Proteomes" id="UP000184694"/>
    </source>
</evidence>
<keyword evidence="2" id="KW-1185">Reference proteome</keyword>